<reference evidence="1 2" key="1">
    <citation type="journal article" date="2014" name="World J. Microbiol. Biotechnol.">
        <title>Biodiversity and physiological characteristics of Antarctic and Arctic lichens-associated bacteria.</title>
        <authorList>
            <person name="Lee Y.M."/>
            <person name="Kim E.H."/>
            <person name="Lee H.K."/>
            <person name="Hong S.G."/>
        </authorList>
    </citation>
    <scope>NUCLEOTIDE SEQUENCE [LARGE SCALE GENOMIC DNA]</scope>
    <source>
        <strain evidence="1 2">PAMC 26569</strain>
    </source>
</reference>
<dbReference type="Pfam" id="PF05521">
    <property type="entry name" value="Phage_HCP"/>
    <property type="match status" value="1"/>
</dbReference>
<name>A0A6M8HN52_9PROT</name>
<sequence>MPEAEGVEIGRLRWRVLLATREQYAQMNGGAGIDEVLEDLQPVQADVQPVGAMTFWGLAGEQVDGPITHRIFIRWVDYLDNKQVVIRRSKRRDGTARTELFRVRRVREITGRKRFVILEVELEKAT</sequence>
<organism evidence="1 2">
    <name type="scientific">Lichenicola cladoniae</name>
    <dbReference type="NCBI Taxonomy" id="1484109"/>
    <lineage>
        <taxon>Bacteria</taxon>
        <taxon>Pseudomonadati</taxon>
        <taxon>Pseudomonadota</taxon>
        <taxon>Alphaproteobacteria</taxon>
        <taxon>Acetobacterales</taxon>
        <taxon>Acetobacteraceae</taxon>
        <taxon>Lichenicola</taxon>
    </lineage>
</organism>
<gene>
    <name evidence="1" type="ORF">HN018_06870</name>
</gene>
<dbReference type="Proteomes" id="UP000500767">
    <property type="component" value="Chromosome"/>
</dbReference>
<dbReference type="InterPro" id="IPR008767">
    <property type="entry name" value="Phage_SPP1_head-tail_adaptor"/>
</dbReference>
<proteinExistence type="predicted"/>
<dbReference type="AlphaFoldDB" id="A0A6M8HN52"/>
<dbReference type="Gene3D" id="2.40.10.270">
    <property type="entry name" value="Bacteriophage SPP1 head-tail adaptor protein"/>
    <property type="match status" value="1"/>
</dbReference>
<keyword evidence="2" id="KW-1185">Reference proteome</keyword>
<protein>
    <submittedName>
        <fullName evidence="1">Uncharacterized protein</fullName>
    </submittedName>
</protein>
<dbReference type="InterPro" id="IPR038666">
    <property type="entry name" value="SSP1_head-tail_sf"/>
</dbReference>
<evidence type="ECO:0000313" key="2">
    <source>
        <dbReference type="Proteomes" id="UP000500767"/>
    </source>
</evidence>
<dbReference type="RefSeq" id="WP_171834785.1">
    <property type="nucleotide sequence ID" value="NZ_CP053708.1"/>
</dbReference>
<dbReference type="KEGG" id="lck:HN018_06870"/>
<evidence type="ECO:0000313" key="1">
    <source>
        <dbReference type="EMBL" id="QKE89798.1"/>
    </source>
</evidence>
<accession>A0A6M8HN52</accession>
<dbReference type="EMBL" id="CP053708">
    <property type="protein sequence ID" value="QKE89798.1"/>
    <property type="molecule type" value="Genomic_DNA"/>
</dbReference>